<dbReference type="SUPFAM" id="SSF47240">
    <property type="entry name" value="Ferritin-like"/>
    <property type="match status" value="1"/>
</dbReference>
<evidence type="ECO:0000259" key="2">
    <source>
        <dbReference type="Pfam" id="PF02915"/>
    </source>
</evidence>
<feature type="coiled-coil region" evidence="1">
    <location>
        <begin position="92"/>
        <end position="119"/>
    </location>
</feature>
<dbReference type="EMBL" id="DTMQ01000022">
    <property type="protein sequence ID" value="HGE99185.1"/>
    <property type="molecule type" value="Genomic_DNA"/>
</dbReference>
<proteinExistence type="predicted"/>
<protein>
    <recommendedName>
        <fullName evidence="2">Rubrerythrin diiron-binding domain-containing protein</fullName>
    </recommendedName>
</protein>
<dbReference type="InterPro" id="IPR003251">
    <property type="entry name" value="Rr_diiron-bd_dom"/>
</dbReference>
<organism evidence="3">
    <name type="scientific">candidate division WOR-3 bacterium</name>
    <dbReference type="NCBI Taxonomy" id="2052148"/>
    <lineage>
        <taxon>Bacteria</taxon>
        <taxon>Bacteria division WOR-3</taxon>
    </lineage>
</organism>
<dbReference type="GO" id="GO:0016491">
    <property type="term" value="F:oxidoreductase activity"/>
    <property type="evidence" value="ECO:0007669"/>
    <property type="project" value="InterPro"/>
</dbReference>
<name>A0A7C3UPD8_UNCW3</name>
<dbReference type="AlphaFoldDB" id="A0A7C3UPD8"/>
<dbReference type="PANTHER" id="PTHR33531">
    <property type="entry name" value="RUBRERYTHRIN SUBFAMILY"/>
    <property type="match status" value="1"/>
</dbReference>
<evidence type="ECO:0000313" key="3">
    <source>
        <dbReference type="EMBL" id="HGE99185.1"/>
    </source>
</evidence>
<gene>
    <name evidence="3" type="ORF">ENX07_03840</name>
</gene>
<keyword evidence="1" id="KW-0175">Coiled coil</keyword>
<sequence length="164" mass="19366">MKEKEVHPYLFAIGEEKKALITYLRFAYQTKNPSGKDMFIRLAMDEFEHMTSLEEFLLTAEEKVPISEISDLIPKLPEKEIKTFAEGDISDLNALQIARELEERAIDFYRKEKENAKEEKAHSLWKRLEEMEISHYNLIQAEIDSINKTGFWFSVREFTLEGER</sequence>
<dbReference type="Gene3D" id="1.20.1260.10">
    <property type="match status" value="1"/>
</dbReference>
<dbReference type="PANTHER" id="PTHR33531:SF7">
    <property type="entry name" value="HYPOTHETICAL MEMBRANE PROTEIN, CONSERVED"/>
    <property type="match status" value="1"/>
</dbReference>
<evidence type="ECO:0000256" key="1">
    <source>
        <dbReference type="SAM" id="Coils"/>
    </source>
</evidence>
<accession>A0A7C3UPD8</accession>
<comment type="caution">
    <text evidence="3">The sequence shown here is derived from an EMBL/GenBank/DDBJ whole genome shotgun (WGS) entry which is preliminary data.</text>
</comment>
<dbReference type="InterPro" id="IPR009078">
    <property type="entry name" value="Ferritin-like_SF"/>
</dbReference>
<dbReference type="InterPro" id="IPR012347">
    <property type="entry name" value="Ferritin-like"/>
</dbReference>
<dbReference type="Pfam" id="PF02915">
    <property type="entry name" value="Rubrerythrin"/>
    <property type="match status" value="1"/>
</dbReference>
<reference evidence="3" key="1">
    <citation type="journal article" date="2020" name="mSystems">
        <title>Genome- and Community-Level Interaction Insights into Carbon Utilization and Element Cycling Functions of Hydrothermarchaeota in Hydrothermal Sediment.</title>
        <authorList>
            <person name="Zhou Z."/>
            <person name="Liu Y."/>
            <person name="Xu W."/>
            <person name="Pan J."/>
            <person name="Luo Z.H."/>
            <person name="Li M."/>
        </authorList>
    </citation>
    <scope>NUCLEOTIDE SEQUENCE [LARGE SCALE GENOMIC DNA]</scope>
    <source>
        <strain evidence="3">SpSt-906</strain>
    </source>
</reference>
<feature type="domain" description="Rubrerythrin diiron-binding" evidence="2">
    <location>
        <begin position="12"/>
        <end position="141"/>
    </location>
</feature>
<dbReference type="GO" id="GO:0046872">
    <property type="term" value="F:metal ion binding"/>
    <property type="evidence" value="ECO:0007669"/>
    <property type="project" value="InterPro"/>
</dbReference>